<dbReference type="KEGG" id="senf:GJR95_37025"/>
<organism evidence="2 3">
    <name type="scientific">Spirosoma endbachense</name>
    <dbReference type="NCBI Taxonomy" id="2666025"/>
    <lineage>
        <taxon>Bacteria</taxon>
        <taxon>Pseudomonadati</taxon>
        <taxon>Bacteroidota</taxon>
        <taxon>Cytophagia</taxon>
        <taxon>Cytophagales</taxon>
        <taxon>Cytophagaceae</taxon>
        <taxon>Spirosoma</taxon>
    </lineage>
</organism>
<name>A0A6P1W6T8_9BACT</name>
<proteinExistence type="predicted"/>
<reference evidence="2 3" key="1">
    <citation type="submission" date="2019-11" db="EMBL/GenBank/DDBJ databases">
        <title>Spirosoma endbachense sp. nov., isolated from a natural salt meadow.</title>
        <authorList>
            <person name="Rojas J."/>
            <person name="Ambika Manirajan B."/>
            <person name="Ratering S."/>
            <person name="Suarez C."/>
            <person name="Geissler-Plaum R."/>
            <person name="Schnell S."/>
        </authorList>
    </citation>
    <scope>NUCLEOTIDE SEQUENCE [LARGE SCALE GENOMIC DNA]</scope>
    <source>
        <strain evidence="2 3">I-24</strain>
    </source>
</reference>
<sequence>MVALDIRPTADADGASSRYGGSEIRSAEEEYDKQRKARLLELRKRFVEGPVLMVPSGGGATFNAVGATPIPGAGTVFVLPYRTQGEWGTLEATKGVLIRDDGQRVLAGPIRLEGTTIRGEGWTVTVGSGWSVQSGPRTGDHQFIHNP</sequence>
<dbReference type="EMBL" id="CP045997">
    <property type="protein sequence ID" value="QHW00289.1"/>
    <property type="molecule type" value="Genomic_DNA"/>
</dbReference>
<evidence type="ECO:0000313" key="3">
    <source>
        <dbReference type="Proteomes" id="UP000464577"/>
    </source>
</evidence>
<evidence type="ECO:0000256" key="1">
    <source>
        <dbReference type="SAM" id="MobiDB-lite"/>
    </source>
</evidence>
<dbReference type="RefSeq" id="WP_162390679.1">
    <property type="nucleotide sequence ID" value="NZ_CP045997.1"/>
</dbReference>
<feature type="region of interest" description="Disordered" evidence="1">
    <location>
        <begin position="1"/>
        <end position="27"/>
    </location>
</feature>
<accession>A0A6P1W6T8</accession>
<dbReference type="AlphaFoldDB" id="A0A6P1W6T8"/>
<dbReference type="Proteomes" id="UP000464577">
    <property type="component" value="Chromosome"/>
</dbReference>
<gene>
    <name evidence="2" type="ORF">GJR95_37025</name>
</gene>
<keyword evidence="3" id="KW-1185">Reference proteome</keyword>
<protein>
    <submittedName>
        <fullName evidence="2">Uncharacterized protein</fullName>
    </submittedName>
</protein>
<evidence type="ECO:0000313" key="2">
    <source>
        <dbReference type="EMBL" id="QHW00289.1"/>
    </source>
</evidence>